<dbReference type="EMBL" id="WBZC01000002">
    <property type="protein sequence ID" value="KAB3539659.1"/>
    <property type="molecule type" value="Genomic_DNA"/>
</dbReference>
<comment type="caution">
    <text evidence="2">The sequence shown here is derived from an EMBL/GenBank/DDBJ whole genome shotgun (WGS) entry which is preliminary data.</text>
</comment>
<dbReference type="AlphaFoldDB" id="A0A6I0FLU0"/>
<gene>
    <name evidence="2" type="ORF">F8154_00460</name>
</gene>
<dbReference type="OrthoDB" id="2874105at2"/>
<feature type="domain" description="DUF8042" evidence="1">
    <location>
        <begin position="1"/>
        <end position="118"/>
    </location>
</feature>
<dbReference type="Proteomes" id="UP000432715">
    <property type="component" value="Unassembled WGS sequence"/>
</dbReference>
<dbReference type="InterPro" id="IPR058355">
    <property type="entry name" value="DUF8042"/>
</dbReference>
<organism evidence="2 3">
    <name type="scientific">Alkaliphilus pronyensis</name>
    <dbReference type="NCBI Taxonomy" id="1482732"/>
    <lineage>
        <taxon>Bacteria</taxon>
        <taxon>Bacillati</taxon>
        <taxon>Bacillota</taxon>
        <taxon>Clostridia</taxon>
        <taxon>Peptostreptococcales</taxon>
        <taxon>Natronincolaceae</taxon>
        <taxon>Alkaliphilus</taxon>
    </lineage>
</organism>
<keyword evidence="3" id="KW-1185">Reference proteome</keyword>
<protein>
    <recommendedName>
        <fullName evidence="1">DUF8042 domain-containing protein</fullName>
    </recommendedName>
</protein>
<proteinExistence type="predicted"/>
<accession>A0A6I0FLU0</accession>
<evidence type="ECO:0000313" key="3">
    <source>
        <dbReference type="Proteomes" id="UP000432715"/>
    </source>
</evidence>
<dbReference type="Pfam" id="PF26154">
    <property type="entry name" value="DUF8042"/>
    <property type="match status" value="1"/>
</dbReference>
<evidence type="ECO:0000313" key="2">
    <source>
        <dbReference type="EMBL" id="KAB3539659.1"/>
    </source>
</evidence>
<sequence length="122" mass="14158">MEKYYEVIRRIIELIDTLEEGIIHLEKQLTEHRYEESVVMLQDLLEAISSIANAIEPMDGELPENNISSLSQNLIKGIQKTVDSYSEDKEVNLSVEAQEYIIPNYISWRDEIAKTLKPYIQS</sequence>
<evidence type="ECO:0000259" key="1">
    <source>
        <dbReference type="Pfam" id="PF26154"/>
    </source>
</evidence>
<dbReference type="RefSeq" id="WP_151859619.1">
    <property type="nucleotide sequence ID" value="NZ_WBZC01000002.1"/>
</dbReference>
<reference evidence="2 3" key="1">
    <citation type="submission" date="2019-10" db="EMBL/GenBank/DDBJ databases">
        <title>Alkaliphilus serpentinus sp. nov. and Alkaliphilus pronyensis sp. nov., two novel anaerobic alkaliphilic species isolated from the serpentinized-hosted hydrothermal field of the Prony Bay (New Caledonia).</title>
        <authorList>
            <person name="Postec A."/>
        </authorList>
    </citation>
    <scope>NUCLEOTIDE SEQUENCE [LARGE SCALE GENOMIC DNA]</scope>
    <source>
        <strain evidence="2 3">LacV</strain>
    </source>
</reference>
<name>A0A6I0FLU0_9FIRM</name>